<dbReference type="Proteomes" id="UP000231246">
    <property type="component" value="Unassembled WGS sequence"/>
</dbReference>
<dbReference type="InterPro" id="IPR000307">
    <property type="entry name" value="Ribosomal_bS16"/>
</dbReference>
<organism evidence="4 5">
    <name type="scientific">Candidatus Roizmanbacteria bacterium CG22_combo_CG10-13_8_21_14_all_38_20</name>
    <dbReference type="NCBI Taxonomy" id="1974862"/>
    <lineage>
        <taxon>Bacteria</taxon>
        <taxon>Candidatus Roizmaniibacteriota</taxon>
    </lineage>
</organism>
<protein>
    <recommendedName>
        <fullName evidence="3">Small ribosomal subunit protein bS16</fullName>
    </recommendedName>
</protein>
<comment type="similarity">
    <text evidence="3">Belongs to the bacterial ribosomal protein bS16 family.</text>
</comment>
<evidence type="ECO:0000313" key="5">
    <source>
        <dbReference type="Proteomes" id="UP000231246"/>
    </source>
</evidence>
<evidence type="ECO:0000256" key="3">
    <source>
        <dbReference type="HAMAP-Rule" id="MF_00385"/>
    </source>
</evidence>
<dbReference type="GO" id="GO:0015935">
    <property type="term" value="C:small ribosomal subunit"/>
    <property type="evidence" value="ECO:0007669"/>
    <property type="project" value="TreeGrafter"/>
</dbReference>
<gene>
    <name evidence="3" type="primary">rpsP</name>
    <name evidence="4" type="ORF">COW99_03010</name>
</gene>
<dbReference type="PANTHER" id="PTHR12919">
    <property type="entry name" value="30S RIBOSOMAL PROTEIN S16"/>
    <property type="match status" value="1"/>
</dbReference>
<dbReference type="GO" id="GO:0006412">
    <property type="term" value="P:translation"/>
    <property type="evidence" value="ECO:0007669"/>
    <property type="project" value="UniProtKB-UniRule"/>
</dbReference>
<evidence type="ECO:0000256" key="2">
    <source>
        <dbReference type="ARBA" id="ARBA00023274"/>
    </source>
</evidence>
<dbReference type="PROSITE" id="PS00732">
    <property type="entry name" value="RIBOSOMAL_S16"/>
    <property type="match status" value="1"/>
</dbReference>
<dbReference type="GO" id="GO:0003735">
    <property type="term" value="F:structural constituent of ribosome"/>
    <property type="evidence" value="ECO:0007669"/>
    <property type="project" value="InterPro"/>
</dbReference>
<dbReference type="NCBIfam" id="TIGR00002">
    <property type="entry name" value="S16"/>
    <property type="match status" value="1"/>
</dbReference>
<dbReference type="Gene3D" id="3.30.1320.10">
    <property type="match status" value="1"/>
</dbReference>
<dbReference type="Pfam" id="PF00886">
    <property type="entry name" value="Ribosomal_S16"/>
    <property type="match status" value="1"/>
</dbReference>
<dbReference type="EMBL" id="PCTA01000022">
    <property type="protein sequence ID" value="PIP61594.1"/>
    <property type="molecule type" value="Genomic_DNA"/>
</dbReference>
<accession>A0A2H0BVG6</accession>
<dbReference type="AlphaFoldDB" id="A0A2H0BVG6"/>
<evidence type="ECO:0000313" key="4">
    <source>
        <dbReference type="EMBL" id="PIP61594.1"/>
    </source>
</evidence>
<reference evidence="4 5" key="1">
    <citation type="submission" date="2017-09" db="EMBL/GenBank/DDBJ databases">
        <title>Depth-based differentiation of microbial function through sediment-hosted aquifers and enrichment of novel symbionts in the deep terrestrial subsurface.</title>
        <authorList>
            <person name="Probst A.J."/>
            <person name="Ladd B."/>
            <person name="Jarett J.K."/>
            <person name="Geller-Mcgrath D.E."/>
            <person name="Sieber C.M."/>
            <person name="Emerson J.B."/>
            <person name="Anantharaman K."/>
            <person name="Thomas B.C."/>
            <person name="Malmstrom R."/>
            <person name="Stieglmeier M."/>
            <person name="Klingl A."/>
            <person name="Woyke T."/>
            <person name="Ryan C.M."/>
            <person name="Banfield J.F."/>
        </authorList>
    </citation>
    <scope>NUCLEOTIDE SEQUENCE [LARGE SCALE GENOMIC DNA]</scope>
    <source>
        <strain evidence="4">CG22_combo_CG10-13_8_21_14_all_38_20</strain>
    </source>
</reference>
<dbReference type="InterPro" id="IPR020592">
    <property type="entry name" value="Ribosomal_bS16_CS"/>
</dbReference>
<dbReference type="HAMAP" id="MF_00385">
    <property type="entry name" value="Ribosomal_bS16"/>
    <property type="match status" value="1"/>
</dbReference>
<comment type="caution">
    <text evidence="4">The sequence shown here is derived from an EMBL/GenBank/DDBJ whole genome shotgun (WGS) entry which is preliminary data.</text>
</comment>
<keyword evidence="1 3" id="KW-0689">Ribosomal protein</keyword>
<dbReference type="PANTHER" id="PTHR12919:SF20">
    <property type="entry name" value="SMALL RIBOSOMAL SUBUNIT PROTEIN BS16M"/>
    <property type="match status" value="1"/>
</dbReference>
<sequence length="78" mass="8902">MAVKIRLARFGKKNNPHYRVAVADSRNKRDGKVIEYIGTYDPSNKKDGFKVNIEKFEYWVLQGAQASDTVSNLVKKAK</sequence>
<dbReference type="InterPro" id="IPR023803">
    <property type="entry name" value="Ribosomal_bS16_dom_sf"/>
</dbReference>
<keyword evidence="2 3" id="KW-0687">Ribonucleoprotein</keyword>
<dbReference type="GO" id="GO:0005737">
    <property type="term" value="C:cytoplasm"/>
    <property type="evidence" value="ECO:0007669"/>
    <property type="project" value="UniProtKB-ARBA"/>
</dbReference>
<dbReference type="SUPFAM" id="SSF54565">
    <property type="entry name" value="Ribosomal protein S16"/>
    <property type="match status" value="1"/>
</dbReference>
<evidence type="ECO:0000256" key="1">
    <source>
        <dbReference type="ARBA" id="ARBA00022980"/>
    </source>
</evidence>
<name>A0A2H0BVG6_9BACT</name>
<proteinExistence type="inferred from homology"/>